<dbReference type="EMBL" id="JBHUDE010000134">
    <property type="protein sequence ID" value="MFD1608800.1"/>
    <property type="molecule type" value="Genomic_DNA"/>
</dbReference>
<reference evidence="2" key="1">
    <citation type="journal article" date="2019" name="Int. J. Syst. Evol. Microbiol.">
        <title>The Global Catalogue of Microorganisms (GCM) 10K type strain sequencing project: providing services to taxonomists for standard genome sequencing and annotation.</title>
        <authorList>
            <consortium name="The Broad Institute Genomics Platform"/>
            <consortium name="The Broad Institute Genome Sequencing Center for Infectious Disease"/>
            <person name="Wu L."/>
            <person name="Ma J."/>
        </authorList>
    </citation>
    <scope>NUCLEOTIDE SEQUENCE [LARGE SCALE GENOMIC DNA]</scope>
    <source>
        <strain evidence="2">CGMCC 1.12376</strain>
    </source>
</reference>
<dbReference type="Proteomes" id="UP001597221">
    <property type="component" value="Unassembled WGS sequence"/>
</dbReference>
<evidence type="ECO:0000313" key="1">
    <source>
        <dbReference type="EMBL" id="MFD1608800.1"/>
    </source>
</evidence>
<gene>
    <name evidence="1" type="ORF">ACFSBH_14335</name>
</gene>
<protein>
    <submittedName>
        <fullName evidence="1">Uncharacterized protein</fullName>
    </submittedName>
</protein>
<sequence>MAEYKGVQLKAIKEWGEHDLAGFTANIYLNNMKIGAVVDKGFGGPLHVYLEKQKDTFLKIASTYKDEDGIYANDEALLHRLRVLSGIEKDFKKANKKGYSFITTVDYFPRDENGKITYGKPIREPAEETYFFNNDQQLQQMLNVKKPSKYEVFRTLDDFVIN</sequence>
<accession>A0ABW4HU08</accession>
<dbReference type="RefSeq" id="WP_379598210.1">
    <property type="nucleotide sequence ID" value="NZ_JBHUDE010000134.1"/>
</dbReference>
<proteinExistence type="predicted"/>
<evidence type="ECO:0000313" key="2">
    <source>
        <dbReference type="Proteomes" id="UP001597221"/>
    </source>
</evidence>
<organism evidence="1 2">
    <name type="scientific">Oceanobacillus luteolus</name>
    <dbReference type="NCBI Taxonomy" id="1274358"/>
    <lineage>
        <taxon>Bacteria</taxon>
        <taxon>Bacillati</taxon>
        <taxon>Bacillota</taxon>
        <taxon>Bacilli</taxon>
        <taxon>Bacillales</taxon>
        <taxon>Bacillaceae</taxon>
        <taxon>Oceanobacillus</taxon>
    </lineage>
</organism>
<keyword evidence="2" id="KW-1185">Reference proteome</keyword>
<comment type="caution">
    <text evidence="1">The sequence shown here is derived from an EMBL/GenBank/DDBJ whole genome shotgun (WGS) entry which is preliminary data.</text>
</comment>
<name>A0ABW4HU08_9BACI</name>